<sequence length="172" mass="18519">MTRSPDSPNNLAVADSLKRAMRRLPSAVSLITARDPETGLSAGLVASAVIPVSMEPPSMLISINRNASAHKVIVRAGKFCVNLLSIEQVELVRTFADSKKRSQRFAGSGWSGAETHPYLPAACGNIFCETRTTIVFGTHEVFIGEVCDVRDSHCSGDPMCWVEGDFARATPL</sequence>
<reference evidence="3 4" key="1">
    <citation type="submission" date="2011-05" db="EMBL/GenBank/DDBJ databases">
        <title>Complete sequence of chromosome 1 of Sphingobium chlorophenolicum L-1.</title>
        <authorList>
            <consortium name="US DOE Joint Genome Institute"/>
            <person name="Lucas S."/>
            <person name="Han J."/>
            <person name="Lapidus A."/>
            <person name="Cheng J.-F."/>
            <person name="Goodwin L."/>
            <person name="Pitluck S."/>
            <person name="Peters L."/>
            <person name="Daligault H."/>
            <person name="Han C."/>
            <person name="Tapia R."/>
            <person name="Land M."/>
            <person name="Hauser L."/>
            <person name="Kyrpides N."/>
            <person name="Ivanova N."/>
            <person name="Pagani I."/>
            <person name="Turner P."/>
            <person name="Copley S."/>
            <person name="Woyke T."/>
        </authorList>
    </citation>
    <scope>NUCLEOTIDE SEQUENCE [LARGE SCALE GENOMIC DNA]</scope>
    <source>
        <strain evidence="3 4">L-1</strain>
    </source>
</reference>
<gene>
    <name evidence="3" type="ORF">Sphch_2547</name>
</gene>
<proteinExistence type="predicted"/>
<dbReference type="STRING" id="690566.Sphch_2547"/>
<dbReference type="InterPro" id="IPR050268">
    <property type="entry name" value="NADH-dep_flavin_reductase"/>
</dbReference>
<dbReference type="SMART" id="SM00903">
    <property type="entry name" value="Flavin_Reduct"/>
    <property type="match status" value="1"/>
</dbReference>
<keyword evidence="4" id="KW-1185">Reference proteome</keyword>
<dbReference type="InterPro" id="IPR012349">
    <property type="entry name" value="Split_barrel_FMN-bd"/>
</dbReference>
<evidence type="ECO:0000256" key="1">
    <source>
        <dbReference type="ARBA" id="ARBA00023002"/>
    </source>
</evidence>
<dbReference type="GO" id="GO:0010181">
    <property type="term" value="F:FMN binding"/>
    <property type="evidence" value="ECO:0007669"/>
    <property type="project" value="InterPro"/>
</dbReference>
<keyword evidence="1" id="KW-0560">Oxidoreductase</keyword>
<dbReference type="GO" id="GO:0042602">
    <property type="term" value="F:riboflavin reductase (NADPH) activity"/>
    <property type="evidence" value="ECO:0007669"/>
    <property type="project" value="TreeGrafter"/>
</dbReference>
<dbReference type="Pfam" id="PF01613">
    <property type="entry name" value="Flavin_Reduct"/>
    <property type="match status" value="1"/>
</dbReference>
<dbReference type="HOGENOM" id="CLU_059021_2_1_5"/>
<dbReference type="Gene3D" id="2.30.110.10">
    <property type="entry name" value="Electron Transport, Fmn-binding Protein, Chain A"/>
    <property type="match status" value="1"/>
</dbReference>
<dbReference type="SUPFAM" id="SSF50475">
    <property type="entry name" value="FMN-binding split barrel"/>
    <property type="match status" value="1"/>
</dbReference>
<organism evidence="3 4">
    <name type="scientific">Sphingobium chlorophenolicum L-1</name>
    <dbReference type="NCBI Taxonomy" id="690566"/>
    <lineage>
        <taxon>Bacteria</taxon>
        <taxon>Pseudomonadati</taxon>
        <taxon>Pseudomonadota</taxon>
        <taxon>Alphaproteobacteria</taxon>
        <taxon>Sphingomonadales</taxon>
        <taxon>Sphingomonadaceae</taxon>
        <taxon>Sphingobium</taxon>
    </lineage>
</organism>
<dbReference type="EMBL" id="CP002798">
    <property type="protein sequence ID" value="AEG50195.1"/>
    <property type="molecule type" value="Genomic_DNA"/>
</dbReference>
<evidence type="ECO:0000259" key="2">
    <source>
        <dbReference type="SMART" id="SM00903"/>
    </source>
</evidence>
<dbReference type="PANTHER" id="PTHR30466:SF1">
    <property type="entry name" value="FMN REDUCTASE (NADH) RUTF"/>
    <property type="match status" value="1"/>
</dbReference>
<dbReference type="AlphaFoldDB" id="F6EZA2"/>
<evidence type="ECO:0000313" key="3">
    <source>
        <dbReference type="EMBL" id="AEG50195.1"/>
    </source>
</evidence>
<dbReference type="InterPro" id="IPR002563">
    <property type="entry name" value="Flavin_Rdtase-like_dom"/>
</dbReference>
<dbReference type="KEGG" id="sch:Sphch_2547"/>
<accession>F6EZA2</accession>
<evidence type="ECO:0000313" key="4">
    <source>
        <dbReference type="Proteomes" id="UP000007150"/>
    </source>
</evidence>
<dbReference type="Proteomes" id="UP000007150">
    <property type="component" value="Chromosome 1"/>
</dbReference>
<feature type="domain" description="Flavin reductase like" evidence="2">
    <location>
        <begin position="21"/>
        <end position="168"/>
    </location>
</feature>
<name>F6EZA2_SPHCR</name>
<dbReference type="PANTHER" id="PTHR30466">
    <property type="entry name" value="FLAVIN REDUCTASE"/>
    <property type="match status" value="1"/>
</dbReference>
<protein>
    <submittedName>
        <fullName evidence="3">Flavin reductase domain protein FMN-binding protein</fullName>
    </submittedName>
</protein>